<keyword evidence="1" id="KW-0472">Membrane</keyword>
<feature type="non-terminal residue" evidence="2">
    <location>
        <position position="111"/>
    </location>
</feature>
<evidence type="ECO:0000313" key="3">
    <source>
        <dbReference type="Proteomes" id="UP000059680"/>
    </source>
</evidence>
<keyword evidence="3" id="KW-1185">Reference proteome</keyword>
<dbReference type="PaxDb" id="39947-A0A0P0XM39"/>
<gene>
    <name evidence="2" type="ordered locus">Os09g0406900</name>
    <name evidence="2" type="ORF">OSNPB_090406900</name>
</gene>
<dbReference type="AlphaFoldDB" id="A0A0P0XM39"/>
<name>A0A0P0XM39_ORYSJ</name>
<dbReference type="EMBL" id="AP014965">
    <property type="protein sequence ID" value="BAT08014.1"/>
    <property type="molecule type" value="Genomic_DNA"/>
</dbReference>
<dbReference type="Gramene" id="Os09t0406900-01">
    <property type="protein sequence ID" value="Os09t0406900-01"/>
    <property type="gene ID" value="Os09g0406900"/>
</dbReference>
<feature type="transmembrane region" description="Helical" evidence="1">
    <location>
        <begin position="79"/>
        <end position="106"/>
    </location>
</feature>
<proteinExistence type="predicted"/>
<keyword evidence="1" id="KW-0812">Transmembrane</keyword>
<reference evidence="2 3" key="3">
    <citation type="journal article" date="2013" name="Rice">
        <title>Improvement of the Oryza sativa Nipponbare reference genome using next generation sequence and optical map data.</title>
        <authorList>
            <person name="Kawahara Y."/>
            <person name="de la Bastide M."/>
            <person name="Hamilton J.P."/>
            <person name="Kanamori H."/>
            <person name="McCombie W.R."/>
            <person name="Ouyang S."/>
            <person name="Schwartz D.C."/>
            <person name="Tanaka T."/>
            <person name="Wu J."/>
            <person name="Zhou S."/>
            <person name="Childs K.L."/>
            <person name="Davidson R.M."/>
            <person name="Lin H."/>
            <person name="Quesada-Ocampo L."/>
            <person name="Vaillancourt B."/>
            <person name="Sakai H."/>
            <person name="Lee S.S."/>
            <person name="Kim J."/>
            <person name="Numa H."/>
            <person name="Itoh T."/>
            <person name="Buell C.R."/>
            <person name="Matsumoto T."/>
        </authorList>
    </citation>
    <scope>NUCLEOTIDE SEQUENCE [LARGE SCALE GENOMIC DNA]</scope>
    <source>
        <strain evidence="3">cv. Nipponbare</strain>
    </source>
</reference>
<dbReference type="Proteomes" id="UP000059680">
    <property type="component" value="Chromosome 9"/>
</dbReference>
<organism evidence="2 3">
    <name type="scientific">Oryza sativa subsp. japonica</name>
    <name type="common">Rice</name>
    <dbReference type="NCBI Taxonomy" id="39947"/>
    <lineage>
        <taxon>Eukaryota</taxon>
        <taxon>Viridiplantae</taxon>
        <taxon>Streptophyta</taxon>
        <taxon>Embryophyta</taxon>
        <taxon>Tracheophyta</taxon>
        <taxon>Spermatophyta</taxon>
        <taxon>Magnoliopsida</taxon>
        <taxon>Liliopsida</taxon>
        <taxon>Poales</taxon>
        <taxon>Poaceae</taxon>
        <taxon>BOP clade</taxon>
        <taxon>Oryzoideae</taxon>
        <taxon>Oryzeae</taxon>
        <taxon>Oryzinae</taxon>
        <taxon>Oryza</taxon>
        <taxon>Oryza sativa</taxon>
    </lineage>
</organism>
<reference evidence="2 3" key="2">
    <citation type="journal article" date="2013" name="Plant Cell Physiol.">
        <title>Rice Annotation Project Database (RAP-DB): an integrative and interactive database for rice genomics.</title>
        <authorList>
            <person name="Sakai H."/>
            <person name="Lee S.S."/>
            <person name="Tanaka T."/>
            <person name="Numa H."/>
            <person name="Kim J."/>
            <person name="Kawahara Y."/>
            <person name="Wakimoto H."/>
            <person name="Yang C.C."/>
            <person name="Iwamoto M."/>
            <person name="Abe T."/>
            <person name="Yamada Y."/>
            <person name="Muto A."/>
            <person name="Inokuchi H."/>
            <person name="Ikemura T."/>
            <person name="Matsumoto T."/>
            <person name="Sasaki T."/>
            <person name="Itoh T."/>
        </authorList>
    </citation>
    <scope>NUCLEOTIDE SEQUENCE [LARGE SCALE GENOMIC DNA]</scope>
    <source>
        <strain evidence="3">cv. Nipponbare</strain>
    </source>
</reference>
<accession>A0A0P0XM39</accession>
<evidence type="ECO:0000256" key="1">
    <source>
        <dbReference type="SAM" id="Phobius"/>
    </source>
</evidence>
<feature type="transmembrane region" description="Helical" evidence="1">
    <location>
        <begin position="41"/>
        <end position="58"/>
    </location>
</feature>
<reference evidence="3" key="1">
    <citation type="journal article" date="2005" name="Nature">
        <title>The map-based sequence of the rice genome.</title>
        <authorList>
            <consortium name="International rice genome sequencing project (IRGSP)"/>
            <person name="Matsumoto T."/>
            <person name="Wu J."/>
            <person name="Kanamori H."/>
            <person name="Katayose Y."/>
            <person name="Fujisawa M."/>
            <person name="Namiki N."/>
            <person name="Mizuno H."/>
            <person name="Yamamoto K."/>
            <person name="Antonio B.A."/>
            <person name="Baba T."/>
            <person name="Sakata K."/>
            <person name="Nagamura Y."/>
            <person name="Aoki H."/>
            <person name="Arikawa K."/>
            <person name="Arita K."/>
            <person name="Bito T."/>
            <person name="Chiden Y."/>
            <person name="Fujitsuka N."/>
            <person name="Fukunaka R."/>
            <person name="Hamada M."/>
            <person name="Harada C."/>
            <person name="Hayashi A."/>
            <person name="Hijishita S."/>
            <person name="Honda M."/>
            <person name="Hosokawa S."/>
            <person name="Ichikawa Y."/>
            <person name="Idonuma A."/>
            <person name="Iijima M."/>
            <person name="Ikeda M."/>
            <person name="Ikeno M."/>
            <person name="Ito K."/>
            <person name="Ito S."/>
            <person name="Ito T."/>
            <person name="Ito Y."/>
            <person name="Ito Y."/>
            <person name="Iwabuchi A."/>
            <person name="Kamiya K."/>
            <person name="Karasawa W."/>
            <person name="Kurita K."/>
            <person name="Katagiri S."/>
            <person name="Kikuta A."/>
            <person name="Kobayashi H."/>
            <person name="Kobayashi N."/>
            <person name="Machita K."/>
            <person name="Maehara T."/>
            <person name="Masukawa M."/>
            <person name="Mizubayashi T."/>
            <person name="Mukai Y."/>
            <person name="Nagasaki H."/>
            <person name="Nagata Y."/>
            <person name="Naito S."/>
            <person name="Nakashima M."/>
            <person name="Nakama Y."/>
            <person name="Nakamichi Y."/>
            <person name="Nakamura M."/>
            <person name="Meguro A."/>
            <person name="Negishi M."/>
            <person name="Ohta I."/>
            <person name="Ohta T."/>
            <person name="Okamoto M."/>
            <person name="Ono N."/>
            <person name="Saji S."/>
            <person name="Sakaguchi M."/>
            <person name="Sakai K."/>
            <person name="Shibata M."/>
            <person name="Shimokawa T."/>
            <person name="Song J."/>
            <person name="Takazaki Y."/>
            <person name="Terasawa K."/>
            <person name="Tsugane M."/>
            <person name="Tsuji K."/>
            <person name="Ueda S."/>
            <person name="Waki K."/>
            <person name="Yamagata H."/>
            <person name="Yamamoto M."/>
            <person name="Yamamoto S."/>
            <person name="Yamane H."/>
            <person name="Yoshiki S."/>
            <person name="Yoshihara R."/>
            <person name="Yukawa K."/>
            <person name="Zhong H."/>
            <person name="Yano M."/>
            <person name="Yuan Q."/>
            <person name="Ouyang S."/>
            <person name="Liu J."/>
            <person name="Jones K.M."/>
            <person name="Gansberger K."/>
            <person name="Moffat K."/>
            <person name="Hill J."/>
            <person name="Bera J."/>
            <person name="Fadrosh D."/>
            <person name="Jin S."/>
            <person name="Johri S."/>
            <person name="Kim M."/>
            <person name="Overton L."/>
            <person name="Reardon M."/>
            <person name="Tsitrin T."/>
            <person name="Vuong H."/>
            <person name="Weaver B."/>
            <person name="Ciecko A."/>
            <person name="Tallon L."/>
            <person name="Jackson J."/>
            <person name="Pai G."/>
            <person name="Aken S.V."/>
            <person name="Utterback T."/>
            <person name="Reidmuller S."/>
            <person name="Feldblyum T."/>
            <person name="Hsiao J."/>
            <person name="Zismann V."/>
            <person name="Iobst S."/>
            <person name="de Vazeille A.R."/>
            <person name="Buell C.R."/>
            <person name="Ying K."/>
            <person name="Li Y."/>
            <person name="Lu T."/>
            <person name="Huang Y."/>
            <person name="Zhao Q."/>
            <person name="Feng Q."/>
            <person name="Zhang L."/>
            <person name="Zhu J."/>
            <person name="Weng Q."/>
            <person name="Mu J."/>
            <person name="Lu Y."/>
            <person name="Fan D."/>
            <person name="Liu Y."/>
            <person name="Guan J."/>
            <person name="Zhang Y."/>
            <person name="Yu S."/>
            <person name="Liu X."/>
            <person name="Zhang Y."/>
            <person name="Hong G."/>
            <person name="Han B."/>
            <person name="Choisne N."/>
            <person name="Demange N."/>
            <person name="Orjeda G."/>
            <person name="Samain S."/>
            <person name="Cattolico L."/>
            <person name="Pelletier E."/>
            <person name="Couloux A."/>
            <person name="Segurens B."/>
            <person name="Wincker P."/>
            <person name="D'Hont A."/>
            <person name="Scarpelli C."/>
            <person name="Weissenbach J."/>
            <person name="Salanoubat M."/>
            <person name="Quetier F."/>
            <person name="Yu Y."/>
            <person name="Kim H.R."/>
            <person name="Rambo T."/>
            <person name="Currie J."/>
            <person name="Collura K."/>
            <person name="Luo M."/>
            <person name="Yang T."/>
            <person name="Ammiraju J.S.S."/>
            <person name="Engler F."/>
            <person name="Soderlund C."/>
            <person name="Wing R.A."/>
            <person name="Palmer L.E."/>
            <person name="de la Bastide M."/>
            <person name="Spiegel L."/>
            <person name="Nascimento L."/>
            <person name="Zutavern T."/>
            <person name="O'Shaughnessy A."/>
            <person name="Dike S."/>
            <person name="Dedhia N."/>
            <person name="Preston R."/>
            <person name="Balija V."/>
            <person name="McCombie W.R."/>
            <person name="Chow T."/>
            <person name="Chen H."/>
            <person name="Chung M."/>
            <person name="Chen C."/>
            <person name="Shaw J."/>
            <person name="Wu H."/>
            <person name="Hsiao K."/>
            <person name="Chao Y."/>
            <person name="Chu M."/>
            <person name="Cheng C."/>
            <person name="Hour A."/>
            <person name="Lee P."/>
            <person name="Lin S."/>
            <person name="Lin Y."/>
            <person name="Liou J."/>
            <person name="Liu S."/>
            <person name="Hsing Y."/>
            <person name="Raghuvanshi S."/>
            <person name="Mohanty A."/>
            <person name="Bharti A.K."/>
            <person name="Gaur A."/>
            <person name="Gupta V."/>
            <person name="Kumar D."/>
            <person name="Ravi V."/>
            <person name="Vij S."/>
            <person name="Kapur A."/>
            <person name="Khurana P."/>
            <person name="Khurana P."/>
            <person name="Khurana J.P."/>
            <person name="Tyagi A.K."/>
            <person name="Gaikwad K."/>
            <person name="Singh A."/>
            <person name="Dalal V."/>
            <person name="Srivastava S."/>
            <person name="Dixit A."/>
            <person name="Pal A.K."/>
            <person name="Ghazi I.A."/>
            <person name="Yadav M."/>
            <person name="Pandit A."/>
            <person name="Bhargava A."/>
            <person name="Sureshbabu K."/>
            <person name="Batra K."/>
            <person name="Sharma T.R."/>
            <person name="Mohapatra T."/>
            <person name="Singh N.K."/>
            <person name="Messing J."/>
            <person name="Nelson A.B."/>
            <person name="Fuks G."/>
            <person name="Kavchok S."/>
            <person name="Keizer G."/>
            <person name="Linton E."/>
            <person name="Llaca V."/>
            <person name="Song R."/>
            <person name="Tanyolac B."/>
            <person name="Young S."/>
            <person name="Ho-Il K."/>
            <person name="Hahn J.H."/>
            <person name="Sangsakoo G."/>
            <person name="Vanavichit A."/>
            <person name="de Mattos Luiz.A.T."/>
            <person name="Zimmer P.D."/>
            <person name="Malone G."/>
            <person name="Dellagostin O."/>
            <person name="de Oliveira A.C."/>
            <person name="Bevan M."/>
            <person name="Bancroft I."/>
            <person name="Minx P."/>
            <person name="Cordum H."/>
            <person name="Wilson R."/>
            <person name="Cheng Z."/>
            <person name="Jin W."/>
            <person name="Jiang J."/>
            <person name="Leong S.A."/>
            <person name="Iwama H."/>
            <person name="Gojobori T."/>
            <person name="Itoh T."/>
            <person name="Niimura Y."/>
            <person name="Fujii Y."/>
            <person name="Habara T."/>
            <person name="Sakai H."/>
            <person name="Sato Y."/>
            <person name="Wilson G."/>
            <person name="Kumar K."/>
            <person name="McCouch S."/>
            <person name="Juretic N."/>
            <person name="Hoen D."/>
            <person name="Wright S."/>
            <person name="Bruskiewich R."/>
            <person name="Bureau T."/>
            <person name="Miyao A."/>
            <person name="Hirochika H."/>
            <person name="Nishikawa T."/>
            <person name="Kadowaki K."/>
            <person name="Sugiura M."/>
            <person name="Burr B."/>
            <person name="Sasaki T."/>
        </authorList>
    </citation>
    <scope>NUCLEOTIDE SEQUENCE [LARGE SCALE GENOMIC DNA]</scope>
    <source>
        <strain evidence="3">cv. Nipponbare</strain>
    </source>
</reference>
<evidence type="ECO:0000313" key="2">
    <source>
        <dbReference type="EMBL" id="BAT08014.1"/>
    </source>
</evidence>
<dbReference type="SMR" id="A0A0P0XM39"/>
<dbReference type="InParanoid" id="A0A0P0XM39"/>
<protein>
    <submittedName>
        <fullName evidence="2">Os09g0406900 protein</fullName>
    </submittedName>
</protein>
<sequence>MRCGERSPLGMDEGHSATHQLENEAPTYAARATDSSSRFTFFYSPFFFPVLIIVATNQRRATAPDGRGTLQRPCLRRSFLLSVHPILVILLYDFTGYLIHLLIIIIQKKFG</sequence>
<keyword evidence="1" id="KW-1133">Transmembrane helix</keyword>